<evidence type="ECO:0000313" key="7">
    <source>
        <dbReference type="EMBL" id="PTB38427.1"/>
    </source>
</evidence>
<dbReference type="PANTHER" id="PTHR28144">
    <property type="entry name" value="ER MEMBRANE PROTEIN COMPLEX SUBUNIT 5"/>
    <property type="match status" value="1"/>
</dbReference>
<evidence type="ECO:0000256" key="3">
    <source>
        <dbReference type="ARBA" id="ARBA00022692"/>
    </source>
</evidence>
<organism evidence="7 8">
    <name type="scientific">Trichoderma asperellum (strain ATCC 204424 / CBS 433.97 / NBRC 101777)</name>
    <dbReference type="NCBI Taxonomy" id="1042311"/>
    <lineage>
        <taxon>Eukaryota</taxon>
        <taxon>Fungi</taxon>
        <taxon>Dikarya</taxon>
        <taxon>Ascomycota</taxon>
        <taxon>Pezizomycotina</taxon>
        <taxon>Sordariomycetes</taxon>
        <taxon>Hypocreomycetidae</taxon>
        <taxon>Hypocreales</taxon>
        <taxon>Hypocreaceae</taxon>
        <taxon>Trichoderma</taxon>
    </lineage>
</organism>
<gene>
    <name evidence="7" type="ORF">M441DRAFT_60650</name>
</gene>
<evidence type="ECO:0000313" key="8">
    <source>
        <dbReference type="Proteomes" id="UP000240493"/>
    </source>
</evidence>
<keyword evidence="3" id="KW-0812">Transmembrane</keyword>
<comment type="subcellular location">
    <subcellularLocation>
        <location evidence="1">Endomembrane system</location>
        <topology evidence="1">Multi-pass membrane protein</topology>
    </subcellularLocation>
</comment>
<dbReference type="EMBL" id="KZ679266">
    <property type="protein sequence ID" value="PTB38427.1"/>
    <property type="molecule type" value="Genomic_DNA"/>
</dbReference>
<accession>A0A2T3Z0V3</accession>
<dbReference type="InterPro" id="IPR018937">
    <property type="entry name" value="MMgT"/>
</dbReference>
<evidence type="ECO:0000256" key="5">
    <source>
        <dbReference type="ARBA" id="ARBA00023136"/>
    </source>
</evidence>
<sequence>MAWLSRPLTLVGLVLLAHGCYSAHEHTVLSSTSAQHSTSPSTAALPLDIYIETAVATFLLCVGLVLGSGTLKPIEWHTWAGKIEREADRSLSGSGDADDATGNPFSALEARSGFINIHKLHGDFVKYSQQLGK</sequence>
<evidence type="ECO:0000256" key="1">
    <source>
        <dbReference type="ARBA" id="ARBA00004127"/>
    </source>
</evidence>
<evidence type="ECO:0000256" key="4">
    <source>
        <dbReference type="ARBA" id="ARBA00022989"/>
    </source>
</evidence>
<dbReference type="Proteomes" id="UP000240493">
    <property type="component" value="Unassembled WGS sequence"/>
</dbReference>
<dbReference type="Pfam" id="PF10270">
    <property type="entry name" value="MMgT"/>
    <property type="match status" value="1"/>
</dbReference>
<dbReference type="AlphaFoldDB" id="A0A2T3Z0V3"/>
<evidence type="ECO:0008006" key="9">
    <source>
        <dbReference type="Google" id="ProtNLM"/>
    </source>
</evidence>
<evidence type="ECO:0000256" key="2">
    <source>
        <dbReference type="ARBA" id="ARBA00006109"/>
    </source>
</evidence>
<dbReference type="STRING" id="1042311.A0A2T3Z0V3"/>
<dbReference type="InterPro" id="IPR053279">
    <property type="entry name" value="EMC_subunit"/>
</dbReference>
<name>A0A2T3Z0V3_TRIA4</name>
<dbReference type="PANTHER" id="PTHR28144:SF1">
    <property type="entry name" value="ER MEMBRANE PROTEIN COMPLEX SUBUNIT 5"/>
    <property type="match status" value="1"/>
</dbReference>
<comment type="similarity">
    <text evidence="2">Belongs to the membrane magnesium transporter (TC 1.A.67) family.</text>
</comment>
<keyword evidence="5" id="KW-0472">Membrane</keyword>
<dbReference type="GO" id="GO:0072546">
    <property type="term" value="C:EMC complex"/>
    <property type="evidence" value="ECO:0007669"/>
    <property type="project" value="TreeGrafter"/>
</dbReference>
<keyword evidence="6" id="KW-0732">Signal</keyword>
<reference evidence="7 8" key="1">
    <citation type="submission" date="2016-07" db="EMBL/GenBank/DDBJ databases">
        <title>Multiple horizontal gene transfer events from other fungi enriched the ability of initially mycotrophic Trichoderma (Ascomycota) to feed on dead plant biomass.</title>
        <authorList>
            <consortium name="DOE Joint Genome Institute"/>
            <person name="Aerts A."/>
            <person name="Atanasova L."/>
            <person name="Chenthamara K."/>
            <person name="Zhang J."/>
            <person name="Grujic M."/>
            <person name="Henrissat B."/>
            <person name="Kuo A."/>
            <person name="Salamov A."/>
            <person name="Lipzen A."/>
            <person name="Labutti K."/>
            <person name="Barry K."/>
            <person name="Miao Y."/>
            <person name="Rahimi M.J."/>
            <person name="Shen Q."/>
            <person name="Grigoriev I.V."/>
            <person name="Kubicek C.P."/>
            <person name="Druzhinina I.S."/>
        </authorList>
    </citation>
    <scope>NUCLEOTIDE SEQUENCE [LARGE SCALE GENOMIC DNA]</scope>
    <source>
        <strain evidence="7 8">CBS 433.97</strain>
    </source>
</reference>
<keyword evidence="4" id="KW-1133">Transmembrane helix</keyword>
<keyword evidence="8" id="KW-1185">Reference proteome</keyword>
<dbReference type="OrthoDB" id="44756at2759"/>
<proteinExistence type="inferred from homology"/>
<evidence type="ECO:0000256" key="6">
    <source>
        <dbReference type="SAM" id="SignalP"/>
    </source>
</evidence>
<dbReference type="GO" id="GO:0034975">
    <property type="term" value="P:protein folding in endoplasmic reticulum"/>
    <property type="evidence" value="ECO:0007669"/>
    <property type="project" value="TreeGrafter"/>
</dbReference>
<protein>
    <recommendedName>
        <fullName evidence="9">Magnesium transporter</fullName>
    </recommendedName>
</protein>
<feature type="chain" id="PRO_5015469309" description="Magnesium transporter" evidence="6">
    <location>
        <begin position="23"/>
        <end position="133"/>
    </location>
</feature>
<feature type="signal peptide" evidence="6">
    <location>
        <begin position="1"/>
        <end position="22"/>
    </location>
</feature>